<name>A0AAD9VEM3_ACRCE</name>
<protein>
    <submittedName>
        <fullName evidence="1">Uncharacterized protein</fullName>
    </submittedName>
</protein>
<sequence length="49" mass="5717">MAELFENHCDLLWSLKRSITESFKAIEGFPSHLYHACTTLNFNLEVDMI</sequence>
<reference evidence="1" key="1">
    <citation type="journal article" date="2023" name="G3 (Bethesda)">
        <title>Whole genome assembly and annotation of the endangered Caribbean coral Acropora cervicornis.</title>
        <authorList>
            <person name="Selwyn J.D."/>
            <person name="Vollmer S.V."/>
        </authorList>
    </citation>
    <scope>NUCLEOTIDE SEQUENCE</scope>
    <source>
        <strain evidence="1">K2</strain>
    </source>
</reference>
<evidence type="ECO:0000313" key="2">
    <source>
        <dbReference type="Proteomes" id="UP001249851"/>
    </source>
</evidence>
<proteinExistence type="predicted"/>
<keyword evidence="2" id="KW-1185">Reference proteome</keyword>
<organism evidence="1 2">
    <name type="scientific">Acropora cervicornis</name>
    <name type="common">Staghorn coral</name>
    <dbReference type="NCBI Taxonomy" id="6130"/>
    <lineage>
        <taxon>Eukaryota</taxon>
        <taxon>Metazoa</taxon>
        <taxon>Cnidaria</taxon>
        <taxon>Anthozoa</taxon>
        <taxon>Hexacorallia</taxon>
        <taxon>Scleractinia</taxon>
        <taxon>Astrocoeniina</taxon>
        <taxon>Acroporidae</taxon>
        <taxon>Acropora</taxon>
    </lineage>
</organism>
<evidence type="ECO:0000313" key="1">
    <source>
        <dbReference type="EMBL" id="KAK2571070.1"/>
    </source>
</evidence>
<comment type="caution">
    <text evidence="1">The sequence shown here is derived from an EMBL/GenBank/DDBJ whole genome shotgun (WGS) entry which is preliminary data.</text>
</comment>
<reference evidence="1" key="2">
    <citation type="journal article" date="2023" name="Science">
        <title>Genomic signatures of disease resistance in endangered staghorn corals.</title>
        <authorList>
            <person name="Vollmer S.V."/>
            <person name="Selwyn J.D."/>
            <person name="Despard B.A."/>
            <person name="Roesel C.L."/>
        </authorList>
    </citation>
    <scope>NUCLEOTIDE SEQUENCE</scope>
    <source>
        <strain evidence="1">K2</strain>
    </source>
</reference>
<dbReference type="AlphaFoldDB" id="A0AAD9VEM3"/>
<accession>A0AAD9VEM3</accession>
<dbReference type="EMBL" id="JARQWQ010000006">
    <property type="protein sequence ID" value="KAK2571070.1"/>
    <property type="molecule type" value="Genomic_DNA"/>
</dbReference>
<dbReference type="Proteomes" id="UP001249851">
    <property type="component" value="Unassembled WGS sequence"/>
</dbReference>
<gene>
    <name evidence="1" type="ORF">P5673_003623</name>
</gene>